<gene>
    <name evidence="2" type="ORF">LuPra_00152</name>
</gene>
<accession>A0A143PFY9</accession>
<dbReference type="PATRIC" id="fig|1813736.3.peg.163"/>
<reference evidence="2 3" key="1">
    <citation type="journal article" date="2016" name="Genome Announc.">
        <title>First Complete Genome Sequence of a Subdivision 6 Acidobacterium Strain.</title>
        <authorList>
            <person name="Huang S."/>
            <person name="Vieira S."/>
            <person name="Bunk B."/>
            <person name="Riedel T."/>
            <person name="Sproer C."/>
            <person name="Overmann J."/>
        </authorList>
    </citation>
    <scope>NUCLEOTIDE SEQUENCE [LARGE SCALE GENOMIC DNA]</scope>
    <source>
        <strain evidence="3">DSM 100886 HEG_-6_39</strain>
    </source>
</reference>
<dbReference type="InterPro" id="IPR017799">
    <property type="entry name" value="Tscrpt_reg_PadR_acidobac-type"/>
</dbReference>
<evidence type="ECO:0000313" key="2">
    <source>
        <dbReference type="EMBL" id="AMY06988.1"/>
    </source>
</evidence>
<dbReference type="STRING" id="1855912.LuPra_00152"/>
<proteinExistence type="predicted"/>
<dbReference type="PANTHER" id="PTHR33169">
    <property type="entry name" value="PADR-FAMILY TRANSCRIPTIONAL REGULATOR"/>
    <property type="match status" value="1"/>
</dbReference>
<name>A0A143PFY9_LUTPR</name>
<dbReference type="InterPro" id="IPR036388">
    <property type="entry name" value="WH-like_DNA-bd_sf"/>
</dbReference>
<dbReference type="InterPro" id="IPR052509">
    <property type="entry name" value="Metal_resp_DNA-bind_regulator"/>
</dbReference>
<dbReference type="Proteomes" id="UP000076079">
    <property type="component" value="Chromosome"/>
</dbReference>
<sequence>MGLTNTPSDLLPGTLELLILKALAGGARHGYGIVEHLRRTSDDVLRVGESALYPALQRLLLNGCVKAEWGTSENNRRARFYTLTAAGRKQLTAERDEFDRMVGAIQRVLSTT</sequence>
<dbReference type="Gene3D" id="1.10.10.10">
    <property type="entry name" value="Winged helix-like DNA-binding domain superfamily/Winged helix DNA-binding domain"/>
    <property type="match status" value="1"/>
</dbReference>
<dbReference type="EMBL" id="CP015136">
    <property type="protein sequence ID" value="AMY06988.1"/>
    <property type="molecule type" value="Genomic_DNA"/>
</dbReference>
<protein>
    <submittedName>
        <fullName evidence="2">Lineage-specific thermal regulator protein</fullName>
    </submittedName>
</protein>
<evidence type="ECO:0000313" key="3">
    <source>
        <dbReference type="Proteomes" id="UP000076079"/>
    </source>
</evidence>
<reference evidence="3" key="2">
    <citation type="submission" date="2016-04" db="EMBL/GenBank/DDBJ databases">
        <title>First Complete Genome Sequence of a Subdivision 6 Acidobacterium.</title>
        <authorList>
            <person name="Huang S."/>
            <person name="Vieira S."/>
            <person name="Bunk B."/>
            <person name="Riedel T."/>
            <person name="Sproeer C."/>
            <person name="Overmann J."/>
        </authorList>
    </citation>
    <scope>NUCLEOTIDE SEQUENCE [LARGE SCALE GENOMIC DNA]</scope>
    <source>
        <strain evidence="3">DSM 100886 HEG_-6_39</strain>
    </source>
</reference>
<dbReference type="NCBIfam" id="TIGR03433">
    <property type="entry name" value="padR_acidobact"/>
    <property type="match status" value="1"/>
</dbReference>
<dbReference type="InterPro" id="IPR036390">
    <property type="entry name" value="WH_DNA-bd_sf"/>
</dbReference>
<dbReference type="RefSeq" id="WP_110168999.1">
    <property type="nucleotide sequence ID" value="NZ_CP015136.1"/>
</dbReference>
<dbReference type="InterPro" id="IPR005149">
    <property type="entry name" value="Tscrpt_reg_PadR_N"/>
</dbReference>
<dbReference type="PANTHER" id="PTHR33169:SF14">
    <property type="entry name" value="TRANSCRIPTIONAL REGULATOR RV3488"/>
    <property type="match status" value="1"/>
</dbReference>
<dbReference type="OrthoDB" id="129273at2"/>
<dbReference type="KEGG" id="abac:LuPra_00152"/>
<organism evidence="2 3">
    <name type="scientific">Luteitalea pratensis</name>
    <dbReference type="NCBI Taxonomy" id="1855912"/>
    <lineage>
        <taxon>Bacteria</taxon>
        <taxon>Pseudomonadati</taxon>
        <taxon>Acidobacteriota</taxon>
        <taxon>Vicinamibacteria</taxon>
        <taxon>Vicinamibacterales</taxon>
        <taxon>Vicinamibacteraceae</taxon>
        <taxon>Luteitalea</taxon>
    </lineage>
</organism>
<dbReference type="SUPFAM" id="SSF46785">
    <property type="entry name" value="Winged helix' DNA-binding domain"/>
    <property type="match status" value="1"/>
</dbReference>
<dbReference type="AlphaFoldDB" id="A0A143PFY9"/>
<feature type="domain" description="Transcription regulator PadR N-terminal" evidence="1">
    <location>
        <begin position="19"/>
        <end position="92"/>
    </location>
</feature>
<evidence type="ECO:0000259" key="1">
    <source>
        <dbReference type="Pfam" id="PF03551"/>
    </source>
</evidence>
<dbReference type="Pfam" id="PF03551">
    <property type="entry name" value="PadR"/>
    <property type="match status" value="1"/>
</dbReference>
<keyword evidence="3" id="KW-1185">Reference proteome</keyword>